<feature type="DNA-binding region" description="H-T-H motif" evidence="4">
    <location>
        <begin position="36"/>
        <end position="55"/>
    </location>
</feature>
<keyword evidence="7" id="KW-1185">Reference proteome</keyword>
<dbReference type="Gene3D" id="1.10.10.60">
    <property type="entry name" value="Homeodomain-like"/>
    <property type="match status" value="1"/>
</dbReference>
<dbReference type="RefSeq" id="WP_380581778.1">
    <property type="nucleotide sequence ID" value="NZ_JBHSQJ010000032.1"/>
</dbReference>
<dbReference type="SUPFAM" id="SSF46689">
    <property type="entry name" value="Homeodomain-like"/>
    <property type="match status" value="1"/>
</dbReference>
<evidence type="ECO:0000256" key="3">
    <source>
        <dbReference type="ARBA" id="ARBA00023163"/>
    </source>
</evidence>
<dbReference type="Pfam" id="PF16859">
    <property type="entry name" value="TetR_C_11"/>
    <property type="match status" value="1"/>
</dbReference>
<comment type="caution">
    <text evidence="6">The sequence shown here is derived from an EMBL/GenBank/DDBJ whole genome shotgun (WGS) entry which is preliminary data.</text>
</comment>
<dbReference type="Gene3D" id="1.10.357.10">
    <property type="entry name" value="Tetracycline Repressor, domain 2"/>
    <property type="match status" value="1"/>
</dbReference>
<organism evidence="6 7">
    <name type="scientific">Streptacidiphilus monticola</name>
    <dbReference type="NCBI Taxonomy" id="2161674"/>
    <lineage>
        <taxon>Bacteria</taxon>
        <taxon>Bacillati</taxon>
        <taxon>Actinomycetota</taxon>
        <taxon>Actinomycetes</taxon>
        <taxon>Kitasatosporales</taxon>
        <taxon>Streptomycetaceae</taxon>
        <taxon>Streptacidiphilus</taxon>
    </lineage>
</organism>
<dbReference type="EMBL" id="JBHSQJ010000032">
    <property type="protein sequence ID" value="MFC5907395.1"/>
    <property type="molecule type" value="Genomic_DNA"/>
</dbReference>
<dbReference type="InterPro" id="IPR001647">
    <property type="entry name" value="HTH_TetR"/>
</dbReference>
<dbReference type="Pfam" id="PF00440">
    <property type="entry name" value="TetR_N"/>
    <property type="match status" value="1"/>
</dbReference>
<sequence length="195" mass="21463">MTLVRSSRSRLTPERELEVYEAVIDLVREVGFDAMTMDAVAAKAKISKATLYRQWQGKPQLVVAAMQGTKPVRLEEIDTGSLRGDLMEMARQVGDGLEEDVVFMSALGHAAMRDAELGQALRENLVLPELETVRRMVDRAVDRGEVSPDSPAIRYVPHMMFGALPARKVVDGELVTPEYLAGYIDAVVLPALGHS</sequence>
<evidence type="ECO:0000256" key="2">
    <source>
        <dbReference type="ARBA" id="ARBA00023125"/>
    </source>
</evidence>
<proteinExistence type="predicted"/>
<dbReference type="SUPFAM" id="SSF48498">
    <property type="entry name" value="Tetracyclin repressor-like, C-terminal domain"/>
    <property type="match status" value="1"/>
</dbReference>
<keyword evidence="1" id="KW-0805">Transcription regulation</keyword>
<evidence type="ECO:0000313" key="6">
    <source>
        <dbReference type="EMBL" id="MFC5907395.1"/>
    </source>
</evidence>
<evidence type="ECO:0000256" key="1">
    <source>
        <dbReference type="ARBA" id="ARBA00023015"/>
    </source>
</evidence>
<keyword evidence="2 4" id="KW-0238">DNA-binding</keyword>
<evidence type="ECO:0000313" key="7">
    <source>
        <dbReference type="Proteomes" id="UP001596174"/>
    </source>
</evidence>
<evidence type="ECO:0000259" key="5">
    <source>
        <dbReference type="PROSITE" id="PS50977"/>
    </source>
</evidence>
<dbReference type="PROSITE" id="PS50977">
    <property type="entry name" value="HTH_TETR_2"/>
    <property type="match status" value="1"/>
</dbReference>
<keyword evidence="3" id="KW-0804">Transcription</keyword>
<feature type="domain" description="HTH tetR-type" evidence="5">
    <location>
        <begin position="13"/>
        <end position="73"/>
    </location>
</feature>
<dbReference type="InterPro" id="IPR050109">
    <property type="entry name" value="HTH-type_TetR-like_transc_reg"/>
</dbReference>
<dbReference type="InterPro" id="IPR009057">
    <property type="entry name" value="Homeodomain-like_sf"/>
</dbReference>
<dbReference type="PANTHER" id="PTHR30055">
    <property type="entry name" value="HTH-TYPE TRANSCRIPTIONAL REGULATOR RUTR"/>
    <property type="match status" value="1"/>
</dbReference>
<dbReference type="InterPro" id="IPR036271">
    <property type="entry name" value="Tet_transcr_reg_TetR-rel_C_sf"/>
</dbReference>
<reference evidence="7" key="1">
    <citation type="journal article" date="2019" name="Int. J. Syst. Evol. Microbiol.">
        <title>The Global Catalogue of Microorganisms (GCM) 10K type strain sequencing project: providing services to taxonomists for standard genome sequencing and annotation.</title>
        <authorList>
            <consortium name="The Broad Institute Genomics Platform"/>
            <consortium name="The Broad Institute Genome Sequencing Center for Infectious Disease"/>
            <person name="Wu L."/>
            <person name="Ma J."/>
        </authorList>
    </citation>
    <scope>NUCLEOTIDE SEQUENCE [LARGE SCALE GENOMIC DNA]</scope>
    <source>
        <strain evidence="7">JCM 4816</strain>
    </source>
</reference>
<evidence type="ECO:0000256" key="4">
    <source>
        <dbReference type="PROSITE-ProRule" id="PRU00335"/>
    </source>
</evidence>
<dbReference type="Proteomes" id="UP001596174">
    <property type="component" value="Unassembled WGS sequence"/>
</dbReference>
<gene>
    <name evidence="6" type="ORF">ACFP3V_09195</name>
</gene>
<name>A0ABW1FXZ9_9ACTN</name>
<dbReference type="PANTHER" id="PTHR30055:SF149">
    <property type="entry name" value="TETR-FAMILY TRANSCRIPTIONAL REGULATOR"/>
    <property type="match status" value="1"/>
</dbReference>
<protein>
    <submittedName>
        <fullName evidence="6">TetR/AcrR family transcriptional regulator</fullName>
    </submittedName>
</protein>
<accession>A0ABW1FXZ9</accession>
<dbReference type="InterPro" id="IPR011075">
    <property type="entry name" value="TetR_C"/>
</dbReference>